<dbReference type="Pfam" id="PF01722">
    <property type="entry name" value="BolA"/>
    <property type="match status" value="1"/>
</dbReference>
<comment type="similarity">
    <text evidence="1 2">Belongs to the BolA/IbaG family.</text>
</comment>
<dbReference type="InterPro" id="IPR036065">
    <property type="entry name" value="BolA-like_sf"/>
</dbReference>
<evidence type="ECO:0000313" key="4">
    <source>
        <dbReference type="Proteomes" id="UP001168167"/>
    </source>
</evidence>
<sequence length="78" mass="8974">MDPTPQQVQQWVSDNLPCVHLEVRGDGRHFEALIVSVEFEGLNRVSRHQKVYAALGERMHSQIHALSMRTHTPDEWNG</sequence>
<comment type="caution">
    <text evidence="3">The sequence shown here is derived from an EMBL/GenBank/DDBJ whole genome shotgun (WGS) entry which is preliminary data.</text>
</comment>
<reference evidence="3" key="2">
    <citation type="journal article" date="2023" name="Microbiome">
        <title>Synthase-selected sorting approach identifies a beta-lactone synthase in a nudibranch symbiotic bacterium.</title>
        <authorList>
            <person name="Dzunkova M."/>
            <person name="La Clair J.J."/>
            <person name="Tyml T."/>
            <person name="Doud D."/>
            <person name="Schulz F."/>
            <person name="Piquer-Esteban S."/>
            <person name="Porcel Sanchis D."/>
            <person name="Osborn A."/>
            <person name="Robinson D."/>
            <person name="Louie K.B."/>
            <person name="Bowen B.P."/>
            <person name="Bowers R.M."/>
            <person name="Lee J."/>
            <person name="Arnau V."/>
            <person name="Diaz-Villanueva W."/>
            <person name="Stepanauskas R."/>
            <person name="Gosliner T."/>
            <person name="Date S.V."/>
            <person name="Northen T.R."/>
            <person name="Cheng J.F."/>
            <person name="Burkart M.D."/>
            <person name="Woyke T."/>
        </authorList>
    </citation>
    <scope>NUCLEOTIDE SEQUENCE</scope>
    <source>
        <strain evidence="3">Df01</strain>
    </source>
</reference>
<dbReference type="Proteomes" id="UP001168167">
    <property type="component" value="Unassembled WGS sequence"/>
</dbReference>
<proteinExistence type="inferred from homology"/>
<dbReference type="InterPro" id="IPR050961">
    <property type="entry name" value="BolA/IbaG_stress_morph_reg"/>
</dbReference>
<accession>A0ABT7QKV6</accession>
<dbReference type="PANTHER" id="PTHR46229">
    <property type="entry name" value="BOLA TRANSCRIPTION REGULATOR"/>
    <property type="match status" value="1"/>
</dbReference>
<dbReference type="SUPFAM" id="SSF82657">
    <property type="entry name" value="BolA-like"/>
    <property type="match status" value="1"/>
</dbReference>
<dbReference type="Gene3D" id="3.30.300.90">
    <property type="entry name" value="BolA-like"/>
    <property type="match status" value="1"/>
</dbReference>
<dbReference type="PIRSF" id="PIRSF003113">
    <property type="entry name" value="BolA"/>
    <property type="match status" value="1"/>
</dbReference>
<organism evidence="3 4">
    <name type="scientific">Candidatus Doriopsillibacter californiensis</name>
    <dbReference type="NCBI Taxonomy" id="2970740"/>
    <lineage>
        <taxon>Bacteria</taxon>
        <taxon>Pseudomonadati</taxon>
        <taxon>Pseudomonadota</taxon>
        <taxon>Gammaproteobacteria</taxon>
        <taxon>Candidatus Tethybacterales</taxon>
        <taxon>Candidatus Persebacteraceae</taxon>
        <taxon>Candidatus Doriopsillibacter</taxon>
    </lineage>
</organism>
<evidence type="ECO:0000256" key="1">
    <source>
        <dbReference type="ARBA" id="ARBA00005578"/>
    </source>
</evidence>
<dbReference type="EMBL" id="JANQAO010000001">
    <property type="protein sequence ID" value="MDM5147332.1"/>
    <property type="molecule type" value="Genomic_DNA"/>
</dbReference>
<protein>
    <submittedName>
        <fullName evidence="3">BolA/IbaG family iron-sulfur metabolism protein</fullName>
    </submittedName>
</protein>
<evidence type="ECO:0000256" key="2">
    <source>
        <dbReference type="RuleBase" id="RU003860"/>
    </source>
</evidence>
<dbReference type="InterPro" id="IPR002634">
    <property type="entry name" value="BolA"/>
</dbReference>
<name>A0ABT7QKV6_9GAMM</name>
<keyword evidence="4" id="KW-1185">Reference proteome</keyword>
<evidence type="ECO:0000313" key="3">
    <source>
        <dbReference type="EMBL" id="MDM5147332.1"/>
    </source>
</evidence>
<dbReference type="PANTHER" id="PTHR46229:SF2">
    <property type="entry name" value="BOLA-LIKE PROTEIN 1"/>
    <property type="match status" value="1"/>
</dbReference>
<reference evidence="3" key="1">
    <citation type="submission" date="2022-08" db="EMBL/GenBank/DDBJ databases">
        <authorList>
            <person name="Dzunkova M."/>
            <person name="La Clair J."/>
            <person name="Tyml T."/>
            <person name="Doud D."/>
            <person name="Schulz F."/>
            <person name="Piquer S."/>
            <person name="Porcel Sanchis D."/>
            <person name="Osborn A."/>
            <person name="Robinson D."/>
            <person name="Louie K.B."/>
            <person name="Bowen B.P."/>
            <person name="Bowers R."/>
            <person name="Lee J."/>
            <person name="Arnau Llombart V."/>
            <person name="Diaz Villanueva W."/>
            <person name="Gosliner T."/>
            <person name="Northen T."/>
            <person name="Cheng J.-F."/>
            <person name="Burkart M.D."/>
            <person name="Woyke T."/>
        </authorList>
    </citation>
    <scope>NUCLEOTIDE SEQUENCE</scope>
    <source>
        <strain evidence="3">Df01</strain>
    </source>
</reference>
<gene>
    <name evidence="3" type="ORF">NQX30_02955</name>
</gene>